<dbReference type="Proteomes" id="UP000272193">
    <property type="component" value="Unassembled WGS sequence"/>
</dbReference>
<dbReference type="CDD" id="cd03454">
    <property type="entry name" value="YdeM"/>
    <property type="match status" value="1"/>
</dbReference>
<feature type="domain" description="MaoC-like" evidence="2">
    <location>
        <begin position="31"/>
        <end position="124"/>
    </location>
</feature>
<dbReference type="Pfam" id="PF01575">
    <property type="entry name" value="MaoC_dehydratas"/>
    <property type="match status" value="1"/>
</dbReference>
<evidence type="ECO:0000256" key="1">
    <source>
        <dbReference type="SAM" id="MobiDB-lite"/>
    </source>
</evidence>
<comment type="caution">
    <text evidence="3">The sequence shown here is derived from an EMBL/GenBank/DDBJ whole genome shotgun (WGS) entry which is preliminary data.</text>
</comment>
<evidence type="ECO:0000313" key="4">
    <source>
        <dbReference type="Proteomes" id="UP000272193"/>
    </source>
</evidence>
<dbReference type="PANTHER" id="PTHR43664:SF1">
    <property type="entry name" value="BETA-METHYLMALYL-COA DEHYDRATASE"/>
    <property type="match status" value="1"/>
</dbReference>
<dbReference type="EMBL" id="RKQL01000001">
    <property type="protein sequence ID" value="RPE72398.1"/>
    <property type="molecule type" value="Genomic_DNA"/>
</dbReference>
<feature type="compositionally biased region" description="Low complexity" evidence="1">
    <location>
        <begin position="160"/>
        <end position="180"/>
    </location>
</feature>
<keyword evidence="4" id="KW-1185">Reference proteome</keyword>
<dbReference type="InterPro" id="IPR002539">
    <property type="entry name" value="MaoC-like_dom"/>
</dbReference>
<dbReference type="InterPro" id="IPR052342">
    <property type="entry name" value="MCH/BMMD"/>
</dbReference>
<protein>
    <submittedName>
        <fullName evidence="3">Acyl dehydratase</fullName>
    </submittedName>
</protein>
<proteinExistence type="predicted"/>
<reference evidence="3 4" key="1">
    <citation type="submission" date="2018-11" db="EMBL/GenBank/DDBJ databases">
        <title>Genomic Encyclopedia of Type Strains, Phase IV (KMG-IV): sequencing the most valuable type-strain genomes for metagenomic binning, comparative biology and taxonomic classification.</title>
        <authorList>
            <person name="Goeker M."/>
        </authorList>
    </citation>
    <scope>NUCLEOTIDE SEQUENCE [LARGE SCALE GENOMIC DNA]</scope>
    <source>
        <strain evidence="3 4">DSM 101684</strain>
    </source>
</reference>
<gene>
    <name evidence="3" type="ORF">EDC62_0086</name>
</gene>
<dbReference type="RefSeq" id="WP_124219248.1">
    <property type="nucleotide sequence ID" value="NZ_RKQL01000001.1"/>
</dbReference>
<dbReference type="AlphaFoldDB" id="A0A3N4UQP6"/>
<dbReference type="PANTHER" id="PTHR43664">
    <property type="entry name" value="MONOAMINE OXIDASE-RELATED"/>
    <property type="match status" value="1"/>
</dbReference>
<dbReference type="SUPFAM" id="SSF54637">
    <property type="entry name" value="Thioesterase/thiol ester dehydrase-isomerase"/>
    <property type="match status" value="1"/>
</dbReference>
<dbReference type="InterPro" id="IPR029069">
    <property type="entry name" value="HotDog_dom_sf"/>
</dbReference>
<name>A0A3N4UQP6_9BURK</name>
<feature type="region of interest" description="Disordered" evidence="1">
    <location>
        <begin position="158"/>
        <end position="180"/>
    </location>
</feature>
<evidence type="ECO:0000313" key="3">
    <source>
        <dbReference type="EMBL" id="RPE72398.1"/>
    </source>
</evidence>
<organism evidence="3 4">
    <name type="scientific">Tibeticola sediminis</name>
    <dbReference type="NCBI Taxonomy" id="1917811"/>
    <lineage>
        <taxon>Bacteria</taxon>
        <taxon>Pseudomonadati</taxon>
        <taxon>Pseudomonadota</taxon>
        <taxon>Betaproteobacteria</taxon>
        <taxon>Burkholderiales</taxon>
        <taxon>Comamonadaceae</taxon>
        <taxon>Tibeticola</taxon>
    </lineage>
</organism>
<sequence>MHTPEPPVSAPEIRYYWEDLEVGSVMALGSVTPTREAILDFARQFDPQPFHLDEEAARASVFGALCASGWHTCAMAMRLMVDHFLRYAASQGSPGLEHIRWLKPVYPGDTLRLQSRVMERKPMRSRPDVGLVRTQWEMFNQRDEPVLQMDGWGMFKRRTPQAAADAPAPSEGAAAPQSGA</sequence>
<evidence type="ECO:0000259" key="2">
    <source>
        <dbReference type="Pfam" id="PF01575"/>
    </source>
</evidence>
<accession>A0A3N4UQP6</accession>
<dbReference type="Gene3D" id="3.10.129.10">
    <property type="entry name" value="Hotdog Thioesterase"/>
    <property type="match status" value="1"/>
</dbReference>
<dbReference type="OrthoDB" id="5298629at2"/>